<dbReference type="SMART" id="SM00398">
    <property type="entry name" value="HMG"/>
    <property type="match status" value="1"/>
</dbReference>
<dbReference type="STRING" id="747525.W4K551"/>
<keyword evidence="1" id="KW-0539">Nucleus</keyword>
<dbReference type="RefSeq" id="XP_009547627.1">
    <property type="nucleotide sequence ID" value="XM_009549332.1"/>
</dbReference>
<dbReference type="InterPro" id="IPR009071">
    <property type="entry name" value="HMG_box_dom"/>
</dbReference>
<dbReference type="GO" id="GO:0003677">
    <property type="term" value="F:DNA binding"/>
    <property type="evidence" value="ECO:0007669"/>
    <property type="project" value="UniProtKB-UniRule"/>
</dbReference>
<sequence length="79" mass="9728">IPRPLNCFMLYRAEKLAEWRNTQPDHDRKPARVANEWRNEPDHVKEKFHRMAQEVAARHALEHPNYRYRPTKRSERKPR</sequence>
<dbReference type="Proteomes" id="UP000030671">
    <property type="component" value="Unassembled WGS sequence"/>
</dbReference>
<evidence type="ECO:0000256" key="2">
    <source>
        <dbReference type="SAM" id="MobiDB-lite"/>
    </source>
</evidence>
<dbReference type="SUPFAM" id="SSF47095">
    <property type="entry name" value="HMG-box"/>
    <property type="match status" value="1"/>
</dbReference>
<evidence type="ECO:0000259" key="3">
    <source>
        <dbReference type="PROSITE" id="PS50118"/>
    </source>
</evidence>
<feature type="domain" description="HMG box" evidence="3">
    <location>
        <begin position="1"/>
        <end position="67"/>
    </location>
</feature>
<keyword evidence="1" id="KW-0238">DNA-binding</keyword>
<feature type="non-terminal residue" evidence="4">
    <location>
        <position position="79"/>
    </location>
</feature>
<dbReference type="HOGENOM" id="CLU_082854_6_0_1"/>
<feature type="DNA-binding region" description="HMG box" evidence="1">
    <location>
        <begin position="1"/>
        <end position="67"/>
    </location>
</feature>
<dbReference type="KEGG" id="hir:HETIRDRAFT_248061"/>
<feature type="non-terminal residue" evidence="4">
    <location>
        <position position="1"/>
    </location>
</feature>
<keyword evidence="5" id="KW-1185">Reference proteome</keyword>
<dbReference type="EMBL" id="KI925459">
    <property type="protein sequence ID" value="ETW80937.1"/>
    <property type="molecule type" value="Genomic_DNA"/>
</dbReference>
<dbReference type="Pfam" id="PF00505">
    <property type="entry name" value="HMG_box"/>
    <property type="match status" value="1"/>
</dbReference>
<evidence type="ECO:0000313" key="4">
    <source>
        <dbReference type="EMBL" id="ETW80937.1"/>
    </source>
</evidence>
<proteinExistence type="predicted"/>
<feature type="compositionally biased region" description="Basic residues" evidence="2">
    <location>
        <begin position="69"/>
        <end position="79"/>
    </location>
</feature>
<reference evidence="4 5" key="1">
    <citation type="journal article" date="2012" name="New Phytol.">
        <title>Insight into trade-off between wood decay and parasitism from the genome of a fungal forest pathogen.</title>
        <authorList>
            <person name="Olson A."/>
            <person name="Aerts A."/>
            <person name="Asiegbu F."/>
            <person name="Belbahri L."/>
            <person name="Bouzid O."/>
            <person name="Broberg A."/>
            <person name="Canback B."/>
            <person name="Coutinho P.M."/>
            <person name="Cullen D."/>
            <person name="Dalman K."/>
            <person name="Deflorio G."/>
            <person name="van Diepen L.T."/>
            <person name="Dunand C."/>
            <person name="Duplessis S."/>
            <person name="Durling M."/>
            <person name="Gonthier P."/>
            <person name="Grimwood J."/>
            <person name="Fossdal C.G."/>
            <person name="Hansson D."/>
            <person name="Henrissat B."/>
            <person name="Hietala A."/>
            <person name="Himmelstrand K."/>
            <person name="Hoffmeister D."/>
            <person name="Hogberg N."/>
            <person name="James T.Y."/>
            <person name="Karlsson M."/>
            <person name="Kohler A."/>
            <person name="Kues U."/>
            <person name="Lee Y.H."/>
            <person name="Lin Y.C."/>
            <person name="Lind M."/>
            <person name="Lindquist E."/>
            <person name="Lombard V."/>
            <person name="Lucas S."/>
            <person name="Lunden K."/>
            <person name="Morin E."/>
            <person name="Murat C."/>
            <person name="Park J."/>
            <person name="Raffaello T."/>
            <person name="Rouze P."/>
            <person name="Salamov A."/>
            <person name="Schmutz J."/>
            <person name="Solheim H."/>
            <person name="Stahlberg J."/>
            <person name="Velez H."/>
            <person name="de Vries R.P."/>
            <person name="Wiebenga A."/>
            <person name="Woodward S."/>
            <person name="Yakovlev I."/>
            <person name="Garbelotto M."/>
            <person name="Martin F."/>
            <person name="Grigoriev I.V."/>
            <person name="Stenlid J."/>
        </authorList>
    </citation>
    <scope>NUCLEOTIDE SEQUENCE [LARGE SCALE GENOMIC DNA]</scope>
    <source>
        <strain evidence="4 5">TC 32-1</strain>
    </source>
</reference>
<name>W4K551_HETIT</name>
<dbReference type="PROSITE" id="PS50118">
    <property type="entry name" value="HMG_BOX_2"/>
    <property type="match status" value="1"/>
</dbReference>
<dbReference type="InterPro" id="IPR036910">
    <property type="entry name" value="HMG_box_dom_sf"/>
</dbReference>
<dbReference type="CDD" id="cd01389">
    <property type="entry name" value="HMG-box_ROX1-like"/>
    <property type="match status" value="1"/>
</dbReference>
<accession>W4K551</accession>
<dbReference type="AlphaFoldDB" id="W4K551"/>
<dbReference type="OrthoDB" id="6247875at2759"/>
<dbReference type="InParanoid" id="W4K551"/>
<dbReference type="GeneID" id="20669222"/>
<dbReference type="Gene3D" id="1.10.30.10">
    <property type="entry name" value="High mobility group box domain"/>
    <property type="match status" value="1"/>
</dbReference>
<gene>
    <name evidence="4" type="ORF">HETIRDRAFT_248061</name>
</gene>
<feature type="region of interest" description="Disordered" evidence="2">
    <location>
        <begin position="58"/>
        <end position="79"/>
    </location>
</feature>
<evidence type="ECO:0000256" key="1">
    <source>
        <dbReference type="PROSITE-ProRule" id="PRU00267"/>
    </source>
</evidence>
<organism evidence="4 5">
    <name type="scientific">Heterobasidion irregulare (strain TC 32-1)</name>
    <dbReference type="NCBI Taxonomy" id="747525"/>
    <lineage>
        <taxon>Eukaryota</taxon>
        <taxon>Fungi</taxon>
        <taxon>Dikarya</taxon>
        <taxon>Basidiomycota</taxon>
        <taxon>Agaricomycotina</taxon>
        <taxon>Agaricomycetes</taxon>
        <taxon>Russulales</taxon>
        <taxon>Bondarzewiaceae</taxon>
        <taxon>Heterobasidion</taxon>
        <taxon>Heterobasidion annosum species complex</taxon>
    </lineage>
</organism>
<evidence type="ECO:0000313" key="5">
    <source>
        <dbReference type="Proteomes" id="UP000030671"/>
    </source>
</evidence>
<protein>
    <recommendedName>
        <fullName evidence="3">HMG box domain-containing protein</fullName>
    </recommendedName>
</protein>
<dbReference type="GO" id="GO:0005634">
    <property type="term" value="C:nucleus"/>
    <property type="evidence" value="ECO:0007669"/>
    <property type="project" value="UniProtKB-UniRule"/>
</dbReference>
<dbReference type="eggNOG" id="ENOG502T1UU">
    <property type="taxonomic scope" value="Eukaryota"/>
</dbReference>